<dbReference type="EMBL" id="QSVB01000003">
    <property type="protein sequence ID" value="RGN92546.1"/>
    <property type="molecule type" value="Genomic_DNA"/>
</dbReference>
<accession>A0A3E5EU91</accession>
<dbReference type="Pfam" id="PF00196">
    <property type="entry name" value="GerE"/>
    <property type="match status" value="1"/>
</dbReference>
<dbReference type="GO" id="GO:0003677">
    <property type="term" value="F:DNA binding"/>
    <property type="evidence" value="ECO:0007669"/>
    <property type="project" value="InterPro"/>
</dbReference>
<evidence type="ECO:0000313" key="3">
    <source>
        <dbReference type="EMBL" id="RGN92546.1"/>
    </source>
</evidence>
<evidence type="ECO:0000313" key="4">
    <source>
        <dbReference type="Proteomes" id="UP000260841"/>
    </source>
</evidence>
<reference evidence="3 4" key="1">
    <citation type="submission" date="2018-08" db="EMBL/GenBank/DDBJ databases">
        <title>A genome reference for cultivated species of the human gut microbiota.</title>
        <authorList>
            <person name="Zou Y."/>
            <person name="Xue W."/>
            <person name="Luo G."/>
        </authorList>
    </citation>
    <scope>NUCLEOTIDE SEQUENCE [LARGE SCALE GENOMIC DNA]</scope>
    <source>
        <strain evidence="3 4">OM03-2</strain>
    </source>
</reference>
<dbReference type="CDD" id="cd06170">
    <property type="entry name" value="LuxR_C_like"/>
    <property type="match status" value="1"/>
</dbReference>
<dbReference type="Proteomes" id="UP000260841">
    <property type="component" value="Unassembled WGS sequence"/>
</dbReference>
<gene>
    <name evidence="3" type="ORF">DXB36_03990</name>
</gene>
<dbReference type="GO" id="GO:0006355">
    <property type="term" value="P:regulation of DNA-templated transcription"/>
    <property type="evidence" value="ECO:0007669"/>
    <property type="project" value="InterPro"/>
</dbReference>
<proteinExistence type="predicted"/>
<feature type="domain" description="HTH luxR-type" evidence="2">
    <location>
        <begin position="456"/>
        <end position="513"/>
    </location>
</feature>
<feature type="transmembrane region" description="Helical" evidence="1">
    <location>
        <begin position="370"/>
        <end position="389"/>
    </location>
</feature>
<name>A0A3E5EU91_9FIRM</name>
<evidence type="ECO:0000256" key="1">
    <source>
        <dbReference type="SAM" id="Phobius"/>
    </source>
</evidence>
<dbReference type="AlphaFoldDB" id="A0A3E5EU91"/>
<organism evidence="3 4">
    <name type="scientific">Dorea formicigenerans</name>
    <dbReference type="NCBI Taxonomy" id="39486"/>
    <lineage>
        <taxon>Bacteria</taxon>
        <taxon>Bacillati</taxon>
        <taxon>Bacillota</taxon>
        <taxon>Clostridia</taxon>
        <taxon>Lachnospirales</taxon>
        <taxon>Lachnospiraceae</taxon>
        <taxon>Dorea</taxon>
    </lineage>
</organism>
<keyword evidence="1" id="KW-0472">Membrane</keyword>
<dbReference type="SMART" id="SM00421">
    <property type="entry name" value="HTH_LUXR"/>
    <property type="match status" value="1"/>
</dbReference>
<sequence length="527" mass="60692">MIKKIKEFGQIIYLARKKNIPMRKKLMLYLCTMVMAGLGIVCLLLVLTRNLFGTHKQIQDVLQMQLDSSTAQMQEDLEQYTGYGLSLSGQISQNIDNQLKNNAKKLTDYNDDQEALIELQRQIYPEMNTTIQICRPSGVYAVLDATVNTKISGSEKSRSGLYLRLKNVTNTGNLMAETILFRGSPDIAREKELELHNRWNLEFNTDVMPGYHTLVDEKKRKGMSYFWSEKTSLTGTWEDVMFLCVPIIGNSGDIYGQCGVELNSMYFNQNYTAVDSKYGSMVTILAPVSDQILEVQKGMTGSTDGTWLQSVEDLKINHKKYYNEYFSGQGEFIGLQKEIQIPGEKEDRWVVAVLLPKDKWQASVWRNRNYMMLAGIGFLVVMIFLANHLSQRFVKPILRGFSDIVGNKELLRNESGIEELEELLRFTGEQKKNEKIHTQSLPPNIEELFTRFALGVCTLTKTEYIIFHYYMEGYEIAQIPEIAFISMSTVKKHNRNIYEKLKVSSYNELMLYLDLFERCGRISELER</sequence>
<keyword evidence="1" id="KW-1133">Transmembrane helix</keyword>
<keyword evidence="1" id="KW-0812">Transmembrane</keyword>
<protein>
    <submittedName>
        <fullName evidence="3">LuxR family transcriptional regulator</fullName>
    </submittedName>
</protein>
<feature type="transmembrane region" description="Helical" evidence="1">
    <location>
        <begin position="26"/>
        <end position="47"/>
    </location>
</feature>
<dbReference type="RefSeq" id="WP_117606089.1">
    <property type="nucleotide sequence ID" value="NZ_QSVB01000003.1"/>
</dbReference>
<dbReference type="InterPro" id="IPR016032">
    <property type="entry name" value="Sig_transdc_resp-reg_C-effctor"/>
</dbReference>
<dbReference type="InterPro" id="IPR000792">
    <property type="entry name" value="Tscrpt_reg_LuxR_C"/>
</dbReference>
<evidence type="ECO:0000259" key="2">
    <source>
        <dbReference type="SMART" id="SM00421"/>
    </source>
</evidence>
<dbReference type="InterPro" id="IPR036388">
    <property type="entry name" value="WH-like_DNA-bd_sf"/>
</dbReference>
<dbReference type="Gene3D" id="1.10.10.10">
    <property type="entry name" value="Winged helix-like DNA-binding domain superfamily/Winged helix DNA-binding domain"/>
    <property type="match status" value="1"/>
</dbReference>
<dbReference type="SUPFAM" id="SSF46894">
    <property type="entry name" value="C-terminal effector domain of the bipartite response regulators"/>
    <property type="match status" value="1"/>
</dbReference>
<comment type="caution">
    <text evidence="3">The sequence shown here is derived from an EMBL/GenBank/DDBJ whole genome shotgun (WGS) entry which is preliminary data.</text>
</comment>